<proteinExistence type="predicted"/>
<evidence type="ECO:0000256" key="3">
    <source>
        <dbReference type="SAM" id="MobiDB-lite"/>
    </source>
</evidence>
<evidence type="ECO:0000313" key="6">
    <source>
        <dbReference type="Proteomes" id="UP000077248"/>
    </source>
</evidence>
<protein>
    <submittedName>
        <fullName evidence="5">Fic-domain-containing protein</fullName>
    </submittedName>
</protein>
<dbReference type="AlphaFoldDB" id="A0A177DBJ1"/>
<dbReference type="GeneID" id="29114319"/>
<dbReference type="SUPFAM" id="SSF140931">
    <property type="entry name" value="Fic-like"/>
    <property type="match status" value="1"/>
</dbReference>
<dbReference type="InterPro" id="IPR040198">
    <property type="entry name" value="Fido_containing"/>
</dbReference>
<reference evidence="5 6" key="1">
    <citation type="submission" date="2016-05" db="EMBL/GenBank/DDBJ databases">
        <title>Comparative analysis of secretome profiles of manganese(II)-oxidizing ascomycete fungi.</title>
        <authorList>
            <consortium name="DOE Joint Genome Institute"/>
            <person name="Zeiner C.A."/>
            <person name="Purvine S.O."/>
            <person name="Zink E.M."/>
            <person name="Wu S."/>
            <person name="Pasa-Tolic L."/>
            <person name="Chaput D.L."/>
            <person name="Haridas S."/>
            <person name="Grigoriev I.V."/>
            <person name="Santelli C.M."/>
            <person name="Hansel C.M."/>
        </authorList>
    </citation>
    <scope>NUCLEOTIDE SEQUENCE [LARGE SCALE GENOMIC DNA]</scope>
    <source>
        <strain evidence="5 6">SRC1lrK2f</strain>
    </source>
</reference>
<keyword evidence="2" id="KW-0547">Nucleotide-binding</keyword>
<dbReference type="Proteomes" id="UP000077248">
    <property type="component" value="Unassembled WGS sequence"/>
</dbReference>
<feature type="region of interest" description="Disordered" evidence="3">
    <location>
        <begin position="1"/>
        <end position="93"/>
    </location>
</feature>
<dbReference type="GO" id="GO:0005524">
    <property type="term" value="F:ATP binding"/>
    <property type="evidence" value="ECO:0007669"/>
    <property type="project" value="UniProtKB-KW"/>
</dbReference>
<evidence type="ECO:0000256" key="2">
    <source>
        <dbReference type="PIRSR" id="PIRSR640198-2"/>
    </source>
</evidence>
<dbReference type="InterPro" id="IPR036597">
    <property type="entry name" value="Fido-like_dom_sf"/>
</dbReference>
<gene>
    <name evidence="5" type="ORF">CC77DRAFT_1064423</name>
</gene>
<dbReference type="VEuPathDB" id="FungiDB:CC77DRAFT_1064423"/>
<keyword evidence="2" id="KW-0067">ATP-binding</keyword>
<dbReference type="KEGG" id="aalt:CC77DRAFT_1064423"/>
<dbReference type="Pfam" id="PF02661">
    <property type="entry name" value="Fic"/>
    <property type="match status" value="1"/>
</dbReference>
<evidence type="ECO:0000313" key="5">
    <source>
        <dbReference type="EMBL" id="OAG17163.1"/>
    </source>
</evidence>
<dbReference type="EMBL" id="KV441487">
    <property type="protein sequence ID" value="OAG17163.1"/>
    <property type="molecule type" value="Genomic_DNA"/>
</dbReference>
<dbReference type="STRING" id="5599.A0A177DBJ1"/>
<accession>A0A177DBJ1</accession>
<feature type="compositionally biased region" description="Polar residues" evidence="3">
    <location>
        <begin position="49"/>
        <end position="77"/>
    </location>
</feature>
<dbReference type="InterPro" id="IPR003812">
    <property type="entry name" value="Fido"/>
</dbReference>
<name>A0A177DBJ1_ALTAL</name>
<evidence type="ECO:0000256" key="1">
    <source>
        <dbReference type="PIRSR" id="PIRSR640198-1"/>
    </source>
</evidence>
<keyword evidence="6" id="KW-1185">Reference proteome</keyword>
<evidence type="ECO:0000259" key="4">
    <source>
        <dbReference type="PROSITE" id="PS51459"/>
    </source>
</evidence>
<dbReference type="Gene3D" id="1.10.3290.10">
    <property type="entry name" value="Fido-like domain"/>
    <property type="match status" value="1"/>
</dbReference>
<feature type="domain" description="Fido" evidence="4">
    <location>
        <begin position="249"/>
        <end position="402"/>
    </location>
</feature>
<dbReference type="OMA" id="QHARAFQ"/>
<dbReference type="PANTHER" id="PTHR13504">
    <property type="entry name" value="FIDO DOMAIN-CONTAINING PROTEIN DDB_G0283145"/>
    <property type="match status" value="1"/>
</dbReference>
<feature type="binding site" evidence="2">
    <location>
        <begin position="345"/>
        <end position="352"/>
    </location>
    <ligand>
        <name>ATP</name>
        <dbReference type="ChEBI" id="CHEBI:30616"/>
    </ligand>
</feature>
<feature type="active site" evidence="1">
    <location>
        <position position="341"/>
    </location>
</feature>
<sequence length="420" mass="46661">MASQENVPGSPKSPRSRHPRPSLTGLFEGLNIEPSSTSPTVGRNRDRPQTQGSEASGHSSLRGSLSQRWPPSFSGSDVSIDAPGDQEHRNLSPSVTLRMSDLYRQHGDNWARDSSVENLPVDKTDDFQLVSNMMDEIHHYVVTLEENKDKLASIMMEEMAKVVHGSNEKSRKGLGLDETMEYCRMVFEGVTGLEYSERTPEYQAKLEKLVLKDMEFAPNHIVRSRREVVQHAAAFYHIVTSFVTNDMMISEELIKETHQILVNGIGSGSAGFLSNKEHGGSYRTEDVFVGAMALPKANTIPAAMRSMVRKLEKDLDAAVKLGRFDPFALAAEYCDRFVNIHPFRDGNGRMCRLVLNAILIKYAGIVANVGEHDQSRDEYLDIARESTEVGGHAGALGSLVLTEAKNTLRRMKAKLMPKKS</sequence>
<dbReference type="PROSITE" id="PS51459">
    <property type="entry name" value="FIDO"/>
    <property type="match status" value="1"/>
</dbReference>
<organism evidence="5 6">
    <name type="scientific">Alternaria alternata</name>
    <name type="common">Alternaria rot fungus</name>
    <name type="synonym">Torula alternata</name>
    <dbReference type="NCBI Taxonomy" id="5599"/>
    <lineage>
        <taxon>Eukaryota</taxon>
        <taxon>Fungi</taxon>
        <taxon>Dikarya</taxon>
        <taxon>Ascomycota</taxon>
        <taxon>Pezizomycotina</taxon>
        <taxon>Dothideomycetes</taxon>
        <taxon>Pleosporomycetidae</taxon>
        <taxon>Pleosporales</taxon>
        <taxon>Pleosporineae</taxon>
        <taxon>Pleosporaceae</taxon>
        <taxon>Alternaria</taxon>
        <taxon>Alternaria sect. Alternaria</taxon>
        <taxon>Alternaria alternata complex</taxon>
    </lineage>
</organism>
<dbReference type="RefSeq" id="XP_018382584.1">
    <property type="nucleotide sequence ID" value="XM_018528725.1"/>
</dbReference>
<dbReference type="PANTHER" id="PTHR13504:SF38">
    <property type="entry name" value="FIDO DOMAIN-CONTAINING PROTEIN"/>
    <property type="match status" value="1"/>
</dbReference>